<protein>
    <submittedName>
        <fullName evidence="1">Nucleoside 2-deoxyribosyltransferase</fullName>
    </submittedName>
</protein>
<reference evidence="1 2" key="1">
    <citation type="journal article" date="2023" name="Microbiol. Spectr.">
        <title>Symbiosis of Carpenter Bees with Uncharacterized Lactic Acid Bacteria Showing NAD Auxotrophy.</title>
        <authorList>
            <person name="Kawasaki S."/>
            <person name="Ozawa K."/>
            <person name="Mori T."/>
            <person name="Yamamoto A."/>
            <person name="Ito M."/>
            <person name="Ohkuma M."/>
            <person name="Sakamoto M."/>
            <person name="Matsutani M."/>
        </authorList>
    </citation>
    <scope>NUCLEOTIDE SEQUENCE [LARGE SCALE GENOMIC DNA]</scope>
    <source>
        <strain evidence="1 2">KimC2</strain>
    </source>
</reference>
<evidence type="ECO:0000313" key="1">
    <source>
        <dbReference type="EMBL" id="BDR56781.1"/>
    </source>
</evidence>
<dbReference type="GO" id="GO:0009159">
    <property type="term" value="P:deoxyribonucleoside monophosphate catabolic process"/>
    <property type="evidence" value="ECO:0007669"/>
    <property type="project" value="TreeGrafter"/>
</dbReference>
<proteinExistence type="predicted"/>
<dbReference type="Proteomes" id="UP001321804">
    <property type="component" value="Chromosome"/>
</dbReference>
<dbReference type="RefSeq" id="WP_317695247.1">
    <property type="nucleotide sequence ID" value="NZ_AP026801.1"/>
</dbReference>
<dbReference type="Gene3D" id="3.40.50.450">
    <property type="match status" value="1"/>
</dbReference>
<dbReference type="Pfam" id="PF05014">
    <property type="entry name" value="Nuc_deoxyrib_tr"/>
    <property type="match status" value="1"/>
</dbReference>
<dbReference type="EMBL" id="AP026801">
    <property type="protein sequence ID" value="BDR56781.1"/>
    <property type="molecule type" value="Genomic_DNA"/>
</dbReference>
<sequence>MRIYFANALFTIAEQTFNAQLAEKIRAIDPSIELYLPQENQEINDKSLYADSKMIAKGDTEQLVKSDLVVAILDGVILDPGVAAEIGVAYGKGIPIIGLYSDSRQEGASNKQKVEALNDVAENQFFYLNLYVVGLIKLNGSIVATEADLTRKIAEKI</sequence>
<name>A0AAU9CWH0_9LACO</name>
<dbReference type="InterPro" id="IPR051239">
    <property type="entry name" value="2'-dNMP_N-hydrolase"/>
</dbReference>
<evidence type="ECO:0000313" key="2">
    <source>
        <dbReference type="Proteomes" id="UP001321804"/>
    </source>
</evidence>
<accession>A0AAU9CWH0</accession>
<keyword evidence="2" id="KW-1185">Reference proteome</keyword>
<dbReference type="PANTHER" id="PTHR15364">
    <property type="entry name" value="2'-DEOXYNUCLEOSIDE 5'-PHOSPHATE N-HYDROLASE 1"/>
    <property type="match status" value="1"/>
</dbReference>
<dbReference type="AlphaFoldDB" id="A0AAU9CWH0"/>
<dbReference type="GO" id="GO:0070694">
    <property type="term" value="F:5-hydroxymethyl-dUMP N-hydrolase activity"/>
    <property type="evidence" value="ECO:0007669"/>
    <property type="project" value="TreeGrafter"/>
</dbReference>
<gene>
    <name evidence="1" type="ORF">KIMC2_13430</name>
</gene>
<dbReference type="SUPFAM" id="SSF52309">
    <property type="entry name" value="N-(deoxy)ribosyltransferase-like"/>
    <property type="match status" value="1"/>
</dbReference>
<dbReference type="InterPro" id="IPR007710">
    <property type="entry name" value="Nucleoside_deoxyribTrfase"/>
</dbReference>
<dbReference type="KEGG" id="xak:KIMC2_13430"/>
<dbReference type="PANTHER" id="PTHR15364:SF0">
    <property type="entry name" value="2'-DEOXYNUCLEOSIDE 5'-PHOSPHATE N-HYDROLASE 1"/>
    <property type="match status" value="1"/>
</dbReference>
<organism evidence="1 2">
    <name type="scientific">Xylocopilactobacillus apis</name>
    <dbReference type="NCBI Taxonomy" id="2932183"/>
    <lineage>
        <taxon>Bacteria</taxon>
        <taxon>Bacillati</taxon>
        <taxon>Bacillota</taxon>
        <taxon>Bacilli</taxon>
        <taxon>Lactobacillales</taxon>
        <taxon>Lactobacillaceae</taxon>
        <taxon>Xylocopilactobacillus</taxon>
    </lineage>
</organism>